<sequence>MQRPSHFDFIIIGNGLAGLQLALKLSTEISFHQKTIALIDPSKKTTNDKTWSFWETEPSQWKALTHKTWSKASIITSNKEIHLNLDPYAYKTIRAIDFYTEAKAQLKQKDNIYFIEEHVTSVIEDSQVSVKTTTKTFTTTHAFDSRVPEEFVIEPKNSISIIQHFKGWVIKTERDVFDENKVIMMDYRLKDGHQTTFTYVLPFSKTEALVEFTYFTEHTVEEQVYDAYIKEYIKDYLKIDAYSIIETEAGQIPMTNYNFEQFNTSKITKIGTGGGWVKGSTGYSFKHTEKKVAIIIDNLKSGRLPSHGLFRRKYKFYDTVFLKVLKDENHKGEWIFESFYAKNSVQTMFRFLDEESTFTEELKIMMSLFSWSFIKAFFKTL</sequence>
<organism evidence="1 2">
    <name type="scientific">Psychroserpens burtonensis</name>
    <dbReference type="NCBI Taxonomy" id="49278"/>
    <lineage>
        <taxon>Bacteria</taxon>
        <taxon>Pseudomonadati</taxon>
        <taxon>Bacteroidota</taxon>
        <taxon>Flavobacteriia</taxon>
        <taxon>Flavobacteriales</taxon>
        <taxon>Flavobacteriaceae</taxon>
        <taxon>Psychroserpens</taxon>
    </lineage>
</organism>
<accession>A0A5C7B7C9</accession>
<dbReference type="EMBL" id="VOSB01000015">
    <property type="protein sequence ID" value="TXE16876.1"/>
    <property type="molecule type" value="Genomic_DNA"/>
</dbReference>
<proteinExistence type="predicted"/>
<dbReference type="Pfam" id="PF05834">
    <property type="entry name" value="Lycopene_cycl"/>
    <property type="match status" value="1"/>
</dbReference>
<name>A0A5C7B7C9_9FLAO</name>
<dbReference type="PANTHER" id="PTHR39757:SF5">
    <property type="entry name" value="OS02G0190600 PROTEIN"/>
    <property type="match status" value="1"/>
</dbReference>
<gene>
    <name evidence="1" type="ORF">ES692_11000</name>
</gene>
<dbReference type="Gene3D" id="3.50.50.60">
    <property type="entry name" value="FAD/NAD(P)-binding domain"/>
    <property type="match status" value="1"/>
</dbReference>
<reference evidence="1 2" key="1">
    <citation type="submission" date="2019-08" db="EMBL/GenBank/DDBJ databases">
        <title>Genome of Psychroserpens burtonensis ACAM 167.</title>
        <authorList>
            <person name="Bowman J.P."/>
        </authorList>
    </citation>
    <scope>NUCLEOTIDE SEQUENCE [LARGE SCALE GENOMIC DNA]</scope>
    <source>
        <strain evidence="1 2">ACAM 167</strain>
    </source>
</reference>
<dbReference type="InterPro" id="IPR036188">
    <property type="entry name" value="FAD/NAD-bd_sf"/>
</dbReference>
<protein>
    <submittedName>
        <fullName evidence="1">Lycopene cyclase</fullName>
    </submittedName>
</protein>
<dbReference type="SUPFAM" id="SSF51905">
    <property type="entry name" value="FAD/NAD(P)-binding domain"/>
    <property type="match status" value="1"/>
</dbReference>
<comment type="caution">
    <text evidence="1">The sequence shown here is derived from an EMBL/GenBank/DDBJ whole genome shotgun (WGS) entry which is preliminary data.</text>
</comment>
<dbReference type="STRING" id="1123037.GCA_000425305_02195"/>
<evidence type="ECO:0000313" key="2">
    <source>
        <dbReference type="Proteomes" id="UP000321938"/>
    </source>
</evidence>
<keyword evidence="2" id="KW-1185">Reference proteome</keyword>
<dbReference type="PANTHER" id="PTHR39757">
    <property type="match status" value="1"/>
</dbReference>
<dbReference type="RefSeq" id="WP_028872007.1">
    <property type="nucleotide sequence ID" value="NZ_VOSB01000015.1"/>
</dbReference>
<dbReference type="AlphaFoldDB" id="A0A5C7B7C9"/>
<evidence type="ECO:0000313" key="1">
    <source>
        <dbReference type="EMBL" id="TXE16876.1"/>
    </source>
</evidence>
<dbReference type="Proteomes" id="UP000321938">
    <property type="component" value="Unassembled WGS sequence"/>
</dbReference>
<dbReference type="OrthoDB" id="24355at2"/>